<protein>
    <submittedName>
        <fullName evidence="5">Daunorubicin ABC transporter ATP-binding protein</fullName>
    </submittedName>
</protein>
<evidence type="ECO:0000256" key="1">
    <source>
        <dbReference type="ARBA" id="ARBA00022448"/>
    </source>
</evidence>
<dbReference type="InterPro" id="IPR003593">
    <property type="entry name" value="AAA+_ATPase"/>
</dbReference>
<sequence length="332" mass="36435">MAPVIQAENLRKTYRIRQQRPGLGHAIRALIRPDWIERAALDGISFEVAQGAIAGLMGANGAGKSTLIKLLVGIMPRDGGTLTVAGLDPFRQRRNYVQRIGVVFGQRSNLLWDLSVVESFELHRAVFGVARADYERRLAELTELFELGELLHQPARTLSLGQTMRCAVAQVLLQQPDILFLDEPTIGLDVVSVERLGQALKRLNAAFNTTIVITSHDLAMIEDICSQVILLEDGRILFDGTARAAVERYGRYRRLRFVFPPGADIAAAAAFLQGRGVAVTVDGPELCGVVDAEAGMVGTCAALVDELTRRHALAEFFVEKPSLKEVILHAYR</sequence>
<dbReference type="InterPro" id="IPR050763">
    <property type="entry name" value="ABC_transporter_ATP-binding"/>
</dbReference>
<dbReference type="Proteomes" id="UP000266934">
    <property type="component" value="Chromosome"/>
</dbReference>
<dbReference type="RefSeq" id="WP_126400323.1">
    <property type="nucleotide sequence ID" value="NZ_AP018907.1"/>
</dbReference>
<proteinExistence type="predicted"/>
<keyword evidence="1" id="KW-0813">Transport</keyword>
<evidence type="ECO:0000313" key="6">
    <source>
        <dbReference type="Proteomes" id="UP000266934"/>
    </source>
</evidence>
<dbReference type="SMART" id="SM00382">
    <property type="entry name" value="AAA"/>
    <property type="match status" value="1"/>
</dbReference>
<accession>A0A348G1P8</accession>
<dbReference type="KEGG" id="blag:BLTE_21660"/>
<gene>
    <name evidence="5" type="ORF">BLTE_21660</name>
</gene>
<dbReference type="InterPro" id="IPR027417">
    <property type="entry name" value="P-loop_NTPase"/>
</dbReference>
<evidence type="ECO:0000256" key="2">
    <source>
        <dbReference type="ARBA" id="ARBA00022741"/>
    </source>
</evidence>
<keyword evidence="6" id="KW-1185">Reference proteome</keyword>
<feature type="domain" description="ABC transporter" evidence="4">
    <location>
        <begin position="5"/>
        <end position="258"/>
    </location>
</feature>
<dbReference type="GO" id="GO:0016887">
    <property type="term" value="F:ATP hydrolysis activity"/>
    <property type="evidence" value="ECO:0007669"/>
    <property type="project" value="InterPro"/>
</dbReference>
<dbReference type="EMBL" id="AP018907">
    <property type="protein sequence ID" value="BBF93481.1"/>
    <property type="molecule type" value="Genomic_DNA"/>
</dbReference>
<name>A0A348G1P8_9HYPH</name>
<dbReference type="InterPro" id="IPR003439">
    <property type="entry name" value="ABC_transporter-like_ATP-bd"/>
</dbReference>
<reference evidence="5 6" key="1">
    <citation type="submission" date="2018-08" db="EMBL/GenBank/DDBJ databases">
        <title>Complete genome sequencing of Blastochloris tepida GI.</title>
        <authorList>
            <person name="Tsukatani Y."/>
            <person name="Mori H."/>
        </authorList>
    </citation>
    <scope>NUCLEOTIDE SEQUENCE [LARGE SCALE GENOMIC DNA]</scope>
    <source>
        <strain evidence="5 6">GI</strain>
    </source>
</reference>
<dbReference type="PANTHER" id="PTHR42711:SF1">
    <property type="entry name" value="ABC-TRANSPORT PROTEIN, ATP-BINDING COMPONENT"/>
    <property type="match status" value="1"/>
</dbReference>
<dbReference type="GO" id="GO:0005524">
    <property type="term" value="F:ATP binding"/>
    <property type="evidence" value="ECO:0007669"/>
    <property type="project" value="UniProtKB-KW"/>
</dbReference>
<dbReference type="PANTHER" id="PTHR42711">
    <property type="entry name" value="ABC TRANSPORTER ATP-BINDING PROTEIN"/>
    <property type="match status" value="1"/>
</dbReference>
<dbReference type="OrthoDB" id="9778547at2"/>
<dbReference type="SUPFAM" id="SSF52540">
    <property type="entry name" value="P-loop containing nucleoside triphosphate hydrolases"/>
    <property type="match status" value="1"/>
</dbReference>
<evidence type="ECO:0000259" key="4">
    <source>
        <dbReference type="PROSITE" id="PS50893"/>
    </source>
</evidence>
<organism evidence="5 6">
    <name type="scientific">Blastochloris tepida</name>
    <dbReference type="NCBI Taxonomy" id="2233851"/>
    <lineage>
        <taxon>Bacteria</taxon>
        <taxon>Pseudomonadati</taxon>
        <taxon>Pseudomonadota</taxon>
        <taxon>Alphaproteobacteria</taxon>
        <taxon>Hyphomicrobiales</taxon>
        <taxon>Blastochloridaceae</taxon>
        <taxon>Blastochloris</taxon>
    </lineage>
</organism>
<evidence type="ECO:0000256" key="3">
    <source>
        <dbReference type="ARBA" id="ARBA00022840"/>
    </source>
</evidence>
<keyword evidence="3 5" id="KW-0067">ATP-binding</keyword>
<dbReference type="Pfam" id="PF00005">
    <property type="entry name" value="ABC_tran"/>
    <property type="match status" value="1"/>
</dbReference>
<keyword evidence="2" id="KW-0547">Nucleotide-binding</keyword>
<evidence type="ECO:0000313" key="5">
    <source>
        <dbReference type="EMBL" id="BBF93481.1"/>
    </source>
</evidence>
<dbReference type="PROSITE" id="PS50893">
    <property type="entry name" value="ABC_TRANSPORTER_2"/>
    <property type="match status" value="1"/>
</dbReference>
<dbReference type="AlphaFoldDB" id="A0A348G1P8"/>
<dbReference type="Gene3D" id="3.40.50.300">
    <property type="entry name" value="P-loop containing nucleotide triphosphate hydrolases"/>
    <property type="match status" value="1"/>
</dbReference>